<dbReference type="OrthoDB" id="2738952at2"/>
<dbReference type="Proteomes" id="UP000219636">
    <property type="component" value="Unassembled WGS sequence"/>
</dbReference>
<dbReference type="EMBL" id="OBMQ01000012">
    <property type="protein sequence ID" value="SOC21019.1"/>
    <property type="molecule type" value="Genomic_DNA"/>
</dbReference>
<gene>
    <name evidence="1" type="ORF">SAMN05880501_11298</name>
</gene>
<reference evidence="2" key="1">
    <citation type="submission" date="2017-08" db="EMBL/GenBank/DDBJ databases">
        <authorList>
            <person name="Varghese N."/>
            <person name="Submissions S."/>
        </authorList>
    </citation>
    <scope>NUCLEOTIDE SEQUENCE [LARGE SCALE GENOMIC DNA]</scope>
    <source>
        <strain evidence="2">JC22</strain>
    </source>
</reference>
<keyword evidence="2" id="KW-1185">Reference proteome</keyword>
<protein>
    <recommendedName>
        <fullName evidence="3">LysM domain-containing protein</fullName>
    </recommendedName>
</protein>
<name>A0A285TFV6_9BACL</name>
<organism evidence="1 2">
    <name type="scientific">Ureibacillus xyleni</name>
    <dbReference type="NCBI Taxonomy" id="614648"/>
    <lineage>
        <taxon>Bacteria</taxon>
        <taxon>Bacillati</taxon>
        <taxon>Bacillota</taxon>
        <taxon>Bacilli</taxon>
        <taxon>Bacillales</taxon>
        <taxon>Caryophanaceae</taxon>
        <taxon>Ureibacillus</taxon>
    </lineage>
</organism>
<evidence type="ECO:0008006" key="3">
    <source>
        <dbReference type="Google" id="ProtNLM"/>
    </source>
</evidence>
<dbReference type="AlphaFoldDB" id="A0A285TFV6"/>
<evidence type="ECO:0000313" key="2">
    <source>
        <dbReference type="Proteomes" id="UP000219636"/>
    </source>
</evidence>
<evidence type="ECO:0000313" key="1">
    <source>
        <dbReference type="EMBL" id="SOC21019.1"/>
    </source>
</evidence>
<sequence length="112" mass="12530">MRFLIFTVVFFLVAAVIKIDLTEGTVPLAAFNDSEELICNDQISVQSISVMTTEGDSVQGLFAAYPTEVKISLPERMAHFYKLNPHLKKQAMVPGELVKIPIYQQTVQHCSK</sequence>
<dbReference type="RefSeq" id="WP_097074581.1">
    <property type="nucleotide sequence ID" value="NZ_OBMQ01000012.1"/>
</dbReference>
<proteinExistence type="predicted"/>
<accession>A0A285TFV6</accession>